<protein>
    <submittedName>
        <fullName evidence="1">Uncharacterized protein</fullName>
    </submittedName>
</protein>
<proteinExistence type="predicted"/>
<evidence type="ECO:0000313" key="2">
    <source>
        <dbReference type="Proteomes" id="UP001630127"/>
    </source>
</evidence>
<dbReference type="Proteomes" id="UP001630127">
    <property type="component" value="Unassembled WGS sequence"/>
</dbReference>
<comment type="caution">
    <text evidence="1">The sequence shown here is derived from an EMBL/GenBank/DDBJ whole genome shotgun (WGS) entry which is preliminary data.</text>
</comment>
<name>A0ABD3APU8_9GENT</name>
<keyword evidence="2" id="KW-1185">Reference proteome</keyword>
<organism evidence="1 2">
    <name type="scientific">Cinchona calisaya</name>
    <dbReference type="NCBI Taxonomy" id="153742"/>
    <lineage>
        <taxon>Eukaryota</taxon>
        <taxon>Viridiplantae</taxon>
        <taxon>Streptophyta</taxon>
        <taxon>Embryophyta</taxon>
        <taxon>Tracheophyta</taxon>
        <taxon>Spermatophyta</taxon>
        <taxon>Magnoliopsida</taxon>
        <taxon>eudicotyledons</taxon>
        <taxon>Gunneridae</taxon>
        <taxon>Pentapetalae</taxon>
        <taxon>asterids</taxon>
        <taxon>lamiids</taxon>
        <taxon>Gentianales</taxon>
        <taxon>Rubiaceae</taxon>
        <taxon>Cinchonoideae</taxon>
        <taxon>Cinchoneae</taxon>
        <taxon>Cinchona</taxon>
    </lineage>
</organism>
<dbReference type="InterPro" id="IPR004242">
    <property type="entry name" value="Transposase_21"/>
</dbReference>
<dbReference type="EMBL" id="JBJUIK010000003">
    <property type="protein sequence ID" value="KAL3533205.1"/>
    <property type="molecule type" value="Genomic_DNA"/>
</dbReference>
<accession>A0ABD3APU8</accession>
<dbReference type="PANTHER" id="PTHR10775:SF182">
    <property type="entry name" value="TRANSPOSON, EN_SPM-LIKE, TRANSPOSASE-ASSOCIATED DOMAIN PROTEIN-RELATED"/>
    <property type="match status" value="1"/>
</dbReference>
<dbReference type="Pfam" id="PF02992">
    <property type="entry name" value="Transposase_21"/>
    <property type="match status" value="1"/>
</dbReference>
<evidence type="ECO:0000313" key="1">
    <source>
        <dbReference type="EMBL" id="KAL3533205.1"/>
    </source>
</evidence>
<sequence>MTKDLGFTCKTYNACLSNCMLFMGEYEEKDKCETCETCRYKKGCKRIVIKQILLKPRLQKLFMSLKTTSRMKWHIEESRDDGSFRHPTDSQAWKNFDKKNPSFAGDVRNVRLGLDADGFNPIVE</sequence>
<dbReference type="PANTHER" id="PTHR10775">
    <property type="entry name" value="OS08G0208400 PROTEIN"/>
    <property type="match status" value="1"/>
</dbReference>
<reference evidence="1 2" key="1">
    <citation type="submission" date="2024-11" db="EMBL/GenBank/DDBJ databases">
        <title>A near-complete genome assembly of Cinchona calisaya.</title>
        <authorList>
            <person name="Lian D.C."/>
            <person name="Zhao X.W."/>
            <person name="Wei L."/>
        </authorList>
    </citation>
    <scope>NUCLEOTIDE SEQUENCE [LARGE SCALE GENOMIC DNA]</scope>
    <source>
        <tissue evidence="1">Nenye</tissue>
    </source>
</reference>
<gene>
    <name evidence="1" type="ORF">ACH5RR_006726</name>
</gene>
<dbReference type="AlphaFoldDB" id="A0ABD3APU8"/>